<dbReference type="EMBL" id="VLLP01000001">
    <property type="protein sequence ID" value="TWJ30263.1"/>
    <property type="molecule type" value="Genomic_DNA"/>
</dbReference>
<organism evidence="3 4">
    <name type="scientific">Micromonospora sagamiensis</name>
    <dbReference type="NCBI Taxonomy" id="47875"/>
    <lineage>
        <taxon>Bacteria</taxon>
        <taxon>Bacillati</taxon>
        <taxon>Actinomycetota</taxon>
        <taxon>Actinomycetes</taxon>
        <taxon>Micromonosporales</taxon>
        <taxon>Micromonosporaceae</taxon>
        <taxon>Micromonospora</taxon>
    </lineage>
</organism>
<keyword evidence="4" id="KW-1185">Reference proteome</keyword>
<dbReference type="OrthoDB" id="3778510at2"/>
<feature type="transmembrane region" description="Helical" evidence="2">
    <location>
        <begin position="421"/>
        <end position="441"/>
    </location>
</feature>
<evidence type="ECO:0000256" key="1">
    <source>
        <dbReference type="SAM" id="MobiDB-lite"/>
    </source>
</evidence>
<reference evidence="3 4" key="1">
    <citation type="submission" date="2019-07" db="EMBL/GenBank/DDBJ databases">
        <title>R&amp;d 2014.</title>
        <authorList>
            <person name="Klenk H.-P."/>
        </authorList>
    </citation>
    <scope>NUCLEOTIDE SEQUENCE [LARGE SCALE GENOMIC DNA]</scope>
    <source>
        <strain evidence="3 4">DSM 43912</strain>
    </source>
</reference>
<dbReference type="Proteomes" id="UP000319728">
    <property type="component" value="Unassembled WGS sequence"/>
</dbReference>
<keyword evidence="2" id="KW-0472">Membrane</keyword>
<comment type="caution">
    <text evidence="3">The sequence shown here is derived from an EMBL/GenBank/DDBJ whole genome shotgun (WGS) entry which is preliminary data.</text>
</comment>
<feature type="transmembrane region" description="Helical" evidence="2">
    <location>
        <begin position="228"/>
        <end position="248"/>
    </location>
</feature>
<feature type="compositionally biased region" description="Low complexity" evidence="1">
    <location>
        <begin position="401"/>
        <end position="411"/>
    </location>
</feature>
<protein>
    <submittedName>
        <fullName evidence="3">Uncharacterized protein</fullName>
    </submittedName>
</protein>
<feature type="transmembrane region" description="Helical" evidence="2">
    <location>
        <begin position="145"/>
        <end position="166"/>
    </location>
</feature>
<gene>
    <name evidence="3" type="ORF">JD81_03801</name>
</gene>
<keyword evidence="2" id="KW-0812">Transmembrane</keyword>
<feature type="transmembrane region" description="Helical" evidence="2">
    <location>
        <begin position="95"/>
        <end position="114"/>
    </location>
</feature>
<proteinExistence type="predicted"/>
<dbReference type="RefSeq" id="WP_145818997.1">
    <property type="nucleotide sequence ID" value="NZ_AP023438.1"/>
</dbReference>
<accession>A0A562WIZ7</accession>
<feature type="region of interest" description="Disordered" evidence="1">
    <location>
        <begin position="386"/>
        <end position="411"/>
    </location>
</feature>
<feature type="transmembrane region" description="Helical" evidence="2">
    <location>
        <begin position="361"/>
        <end position="380"/>
    </location>
</feature>
<evidence type="ECO:0000313" key="3">
    <source>
        <dbReference type="EMBL" id="TWJ30263.1"/>
    </source>
</evidence>
<feature type="transmembrane region" description="Helical" evidence="2">
    <location>
        <begin position="327"/>
        <end position="349"/>
    </location>
</feature>
<name>A0A562WIZ7_9ACTN</name>
<keyword evidence="2" id="KW-1133">Transmembrane helix</keyword>
<feature type="transmembrane region" description="Helical" evidence="2">
    <location>
        <begin position="303"/>
        <end position="320"/>
    </location>
</feature>
<evidence type="ECO:0000313" key="4">
    <source>
        <dbReference type="Proteomes" id="UP000319728"/>
    </source>
</evidence>
<dbReference type="AlphaFoldDB" id="A0A562WIZ7"/>
<sequence length="635" mass="68091">MTAQPATVATPGTTVARGRVDPIHVAAAVLITASVLWRASITTRGFLTADDFPLVAQADAGGPHPDHLFSLYNNHLMPAARLLTWVTHRLTEYEYWPYATLMLIGQVAVSVAFYRLLRLLLPTTWALLVPLCLFVFNPLTLEVTAWWAVGINLLPMQLAMIVAIGAQVRYLRTGRRRHLVTLGASVVVALLFFEKALLVVAAVFLLTLCLYAPGGPVRAVLTTVRRWWPAWLVLTGISVAYLAGYLSVSASSLRAPVSAAEVGTFLQQFYGQSLPAGLVGGPWTWLDGADGPALVAPTRPAQWASWAMVAAFAGFTVWLRRRVAVRAWLLLALYSGLGAGLIGVTRLGSGFSGVAGLVPRYLGDVLLVAALCVGVALCGLRRGEPDTSELDAAGPDGAGPEGAEPEGAAGPVPLRARPQRFVTALAVGLVLLLGSSVHSGVDFGTDWRDKAGRDYLNTARTDLATAEPGTVFMDQPVPERVVPGLSHPWNLQSRFFAPLDDDPVFVTRARRLWVFDDAGHVRPAWVKGVRAERGPAPGCGYQVRVDRPARIPLESTVVDYWQVVRIGYLSDRDTVATFRLGDGETVPFDVHRGLNAMFLLVSGGGDEVQLAVSDPAASLCTDEIEIGALVPQPVG</sequence>
<evidence type="ECO:0000256" key="2">
    <source>
        <dbReference type="SAM" id="Phobius"/>
    </source>
</evidence>
<feature type="transmembrane region" description="Helical" evidence="2">
    <location>
        <begin position="119"/>
        <end position="139"/>
    </location>
</feature>